<dbReference type="InterPro" id="IPR051482">
    <property type="entry name" value="Cholesterol_transport"/>
</dbReference>
<dbReference type="GO" id="GO:0032934">
    <property type="term" value="F:sterol binding"/>
    <property type="evidence" value="ECO:0007669"/>
    <property type="project" value="TreeGrafter"/>
</dbReference>
<dbReference type="InterPro" id="IPR004182">
    <property type="entry name" value="GRAM"/>
</dbReference>
<keyword evidence="5 7" id="KW-0472">Membrane</keyword>
<feature type="transmembrane region" description="Helical" evidence="7">
    <location>
        <begin position="842"/>
        <end position="861"/>
    </location>
</feature>
<evidence type="ECO:0000256" key="7">
    <source>
        <dbReference type="SAM" id="Phobius"/>
    </source>
</evidence>
<gene>
    <name evidence="9" type="ORF">EV702DRAFT_1024673</name>
</gene>
<comment type="subcellular location">
    <subcellularLocation>
        <location evidence="1">Membrane</location>
        <topology evidence="1">Single-pass membrane protein</topology>
    </subcellularLocation>
</comment>
<evidence type="ECO:0000256" key="3">
    <source>
        <dbReference type="ARBA" id="ARBA00022692"/>
    </source>
</evidence>
<dbReference type="PROSITE" id="PS51778">
    <property type="entry name" value="VAST"/>
    <property type="match status" value="1"/>
</dbReference>
<dbReference type="Gene3D" id="2.30.29.30">
    <property type="entry name" value="Pleckstrin-homology domain (PH domain)/Phosphotyrosine-binding domain (PTB)"/>
    <property type="match status" value="1"/>
</dbReference>
<dbReference type="SMART" id="SM00568">
    <property type="entry name" value="GRAM"/>
    <property type="match status" value="1"/>
</dbReference>
<dbReference type="InterPro" id="IPR011993">
    <property type="entry name" value="PH-like_dom_sf"/>
</dbReference>
<dbReference type="GO" id="GO:0032366">
    <property type="term" value="P:intracellular sterol transport"/>
    <property type="evidence" value="ECO:0007669"/>
    <property type="project" value="TreeGrafter"/>
</dbReference>
<dbReference type="AlphaFoldDB" id="A0A9P7D5E5"/>
<evidence type="ECO:0000256" key="2">
    <source>
        <dbReference type="ARBA" id="ARBA00006582"/>
    </source>
</evidence>
<feature type="compositionally biased region" description="Basic and acidic residues" evidence="6">
    <location>
        <begin position="206"/>
        <end position="225"/>
    </location>
</feature>
<organism evidence="9 10">
    <name type="scientific">Suillus placidus</name>
    <dbReference type="NCBI Taxonomy" id="48579"/>
    <lineage>
        <taxon>Eukaryota</taxon>
        <taxon>Fungi</taxon>
        <taxon>Dikarya</taxon>
        <taxon>Basidiomycota</taxon>
        <taxon>Agaricomycotina</taxon>
        <taxon>Agaricomycetes</taxon>
        <taxon>Agaricomycetidae</taxon>
        <taxon>Boletales</taxon>
        <taxon>Suillineae</taxon>
        <taxon>Suillaceae</taxon>
        <taxon>Suillus</taxon>
    </lineage>
</organism>
<dbReference type="InterPro" id="IPR031968">
    <property type="entry name" value="VASt"/>
</dbReference>
<feature type="domain" description="VASt" evidence="8">
    <location>
        <begin position="579"/>
        <end position="750"/>
    </location>
</feature>
<accession>A0A9P7D5E5</accession>
<proteinExistence type="inferred from homology"/>
<evidence type="ECO:0000256" key="5">
    <source>
        <dbReference type="ARBA" id="ARBA00023136"/>
    </source>
</evidence>
<feature type="region of interest" description="Disordered" evidence="6">
    <location>
        <begin position="529"/>
        <end position="555"/>
    </location>
</feature>
<comment type="caution">
    <text evidence="9">The sequence shown here is derived from an EMBL/GenBank/DDBJ whole genome shotgun (WGS) entry which is preliminary data.</text>
</comment>
<feature type="compositionally biased region" description="Polar residues" evidence="6">
    <location>
        <begin position="529"/>
        <end position="547"/>
    </location>
</feature>
<dbReference type="Proteomes" id="UP000714275">
    <property type="component" value="Unassembled WGS sequence"/>
</dbReference>
<keyword evidence="4 7" id="KW-1133">Transmembrane helix</keyword>
<evidence type="ECO:0000256" key="6">
    <source>
        <dbReference type="SAM" id="MobiDB-lite"/>
    </source>
</evidence>
<dbReference type="GO" id="GO:0005739">
    <property type="term" value="C:mitochondrion"/>
    <property type="evidence" value="ECO:0007669"/>
    <property type="project" value="TreeGrafter"/>
</dbReference>
<dbReference type="Pfam" id="PF16016">
    <property type="entry name" value="VASt"/>
    <property type="match status" value="1"/>
</dbReference>
<evidence type="ECO:0000256" key="1">
    <source>
        <dbReference type="ARBA" id="ARBA00004167"/>
    </source>
</evidence>
<name>A0A9P7D5E5_9AGAM</name>
<dbReference type="CDD" id="cd13220">
    <property type="entry name" value="PH-GRAM_GRAMDC"/>
    <property type="match status" value="1"/>
</dbReference>
<evidence type="ECO:0000313" key="9">
    <source>
        <dbReference type="EMBL" id="KAG1779642.1"/>
    </source>
</evidence>
<dbReference type="GO" id="GO:0140268">
    <property type="term" value="C:endoplasmic reticulum-plasma membrane contact site"/>
    <property type="evidence" value="ECO:0007669"/>
    <property type="project" value="TreeGrafter"/>
</dbReference>
<dbReference type="PANTHER" id="PTHR23319">
    <property type="entry name" value="GRAM DOMAIN CONTAINING 1B, ISOFORM E"/>
    <property type="match status" value="1"/>
</dbReference>
<feature type="compositionally biased region" description="Basic and acidic residues" evidence="6">
    <location>
        <begin position="99"/>
        <end position="110"/>
    </location>
</feature>
<feature type="compositionally biased region" description="Low complexity" evidence="6">
    <location>
        <begin position="38"/>
        <end position="47"/>
    </location>
</feature>
<protein>
    <recommendedName>
        <fullName evidence="8">VASt domain-containing protein</fullName>
    </recommendedName>
</protein>
<feature type="region of interest" description="Disordered" evidence="6">
    <location>
        <begin position="314"/>
        <end position="338"/>
    </location>
</feature>
<keyword evidence="10" id="KW-1185">Reference proteome</keyword>
<dbReference type="GO" id="GO:0120015">
    <property type="term" value="F:sterol transfer activity"/>
    <property type="evidence" value="ECO:0007669"/>
    <property type="project" value="TreeGrafter"/>
</dbReference>
<evidence type="ECO:0000256" key="4">
    <source>
        <dbReference type="ARBA" id="ARBA00022989"/>
    </source>
</evidence>
<dbReference type="OrthoDB" id="2162691at2759"/>
<sequence>MAPSFFSKLVKPSTLSSPSGRENTTASPRQPIPERPHSQSISHPPSSLLDPASDNSSTKGSVKIGIIPPSPRSALSAFPDPPSQDNNPPSDTSQHRRARSQDRMVQDRHAVSFAARPMASDSSLSTDDMLPTPTPSRSRIEEWKKSSADSSPKSSHQLTPASSTGNLKAFVDKRSSTHPSNAHKVVNKTPSKQSLRNRTQPPAPLDFDHPESNARSDTHRRTGRHEHNAVIIENGLVDSPTALSHAQKSSHHQQELLPTLTDADAKSIHSVNSSASKQKKGWRRPSLTTPTRKHSGIASAIVASGLTMANTQMSPVPPVSNSVSKKVTSGTVRSNGSAYSAVRHAASASVTSMPSSVDASARTRHVLSSRDDFSDGQTDTFASSGESEGSDDELDINEDIPVTGFAVASSKRNADFHELFPSIPEGDYLIEDYGCALQREILIQGRIYISENHICFHANIFGWITDLSIPIYEITALEKKMTAFVIPNAIQITTRQAKYTFASFLSRDTTYDVIANIWRLARPDDAFTESQTGSSGNIVSPASTSDVSGPVVTSGGKDAAPVTRINKVTHCVCSKNGQHLNEIALETVLPGTPDKIYNLMFASGFIKDFMRVDQKLMDVQISDWSPTGDHLKLLARNMSYIKPLNNSVGPKQTKCEIHDETLTCDFDDHVVMLTTTKTPDVPSGGVFSVKTKTCLMWASAISTRVIVSTQVDWTGRSFIKGLIEKSAIDGQKVYHSDLDKAMRMYIQEHQSEFIPAGIDPTAVAPIEPLSPLIEFTDPTLLGRSLGISDEAARKAREHERNRRGLQWAYETFDGAYGVAKRSTFGALELVKEAWEQSSAMTILYFVIVILVFSNLWTLMLVGQREEAGRRKEAKRAEEREKWAQDVVTGLWEEMAIGRARGGGIGSSGIFGVGGGGSVHSGHVGGDWRSEVDAITTTLNAVEERVRLLRESLDALN</sequence>
<feature type="region of interest" description="Disordered" evidence="6">
    <location>
        <begin position="352"/>
        <end position="395"/>
    </location>
</feature>
<feature type="compositionally biased region" description="Low complexity" evidence="6">
    <location>
        <begin position="319"/>
        <end position="332"/>
    </location>
</feature>
<feature type="compositionally biased region" description="Polar residues" evidence="6">
    <location>
        <begin position="188"/>
        <end position="200"/>
    </location>
</feature>
<feature type="compositionally biased region" description="Basic and acidic residues" evidence="6">
    <location>
        <begin position="138"/>
        <end position="147"/>
    </location>
</feature>
<evidence type="ECO:0000259" key="8">
    <source>
        <dbReference type="PROSITE" id="PS51778"/>
    </source>
</evidence>
<keyword evidence="3 7" id="KW-0812">Transmembrane</keyword>
<comment type="similarity">
    <text evidence="2">Belongs to the YSP2 family.</text>
</comment>
<dbReference type="EMBL" id="JABBWD010000011">
    <property type="protein sequence ID" value="KAG1779642.1"/>
    <property type="molecule type" value="Genomic_DNA"/>
</dbReference>
<feature type="compositionally biased region" description="Polar residues" evidence="6">
    <location>
        <begin position="13"/>
        <end position="28"/>
    </location>
</feature>
<feature type="compositionally biased region" description="Polar residues" evidence="6">
    <location>
        <begin position="156"/>
        <end position="166"/>
    </location>
</feature>
<dbReference type="GO" id="GO:0032541">
    <property type="term" value="C:cortical endoplasmic reticulum"/>
    <property type="evidence" value="ECO:0007669"/>
    <property type="project" value="TreeGrafter"/>
</dbReference>
<dbReference type="GO" id="GO:0005886">
    <property type="term" value="C:plasma membrane"/>
    <property type="evidence" value="ECO:0007669"/>
    <property type="project" value="TreeGrafter"/>
</dbReference>
<feature type="region of interest" description="Disordered" evidence="6">
    <location>
        <begin position="268"/>
        <end position="295"/>
    </location>
</feature>
<dbReference type="PANTHER" id="PTHR23319:SF4">
    <property type="entry name" value="GRAM DOMAIN CONTAINING 1B, ISOFORM E"/>
    <property type="match status" value="1"/>
</dbReference>
<dbReference type="GO" id="GO:0005789">
    <property type="term" value="C:endoplasmic reticulum membrane"/>
    <property type="evidence" value="ECO:0007669"/>
    <property type="project" value="TreeGrafter"/>
</dbReference>
<dbReference type="Pfam" id="PF02893">
    <property type="entry name" value="GRAM"/>
    <property type="match status" value="1"/>
</dbReference>
<feature type="region of interest" description="Disordered" evidence="6">
    <location>
        <begin position="1"/>
        <end position="225"/>
    </location>
</feature>
<evidence type="ECO:0000313" key="10">
    <source>
        <dbReference type="Proteomes" id="UP000714275"/>
    </source>
</evidence>
<reference evidence="9" key="1">
    <citation type="journal article" date="2020" name="New Phytol.">
        <title>Comparative genomics reveals dynamic genome evolution in host specialist ectomycorrhizal fungi.</title>
        <authorList>
            <person name="Lofgren L.A."/>
            <person name="Nguyen N.H."/>
            <person name="Vilgalys R."/>
            <person name="Ruytinx J."/>
            <person name="Liao H.L."/>
            <person name="Branco S."/>
            <person name="Kuo A."/>
            <person name="LaButti K."/>
            <person name="Lipzen A."/>
            <person name="Andreopoulos W."/>
            <person name="Pangilinan J."/>
            <person name="Riley R."/>
            <person name="Hundley H."/>
            <person name="Na H."/>
            <person name="Barry K."/>
            <person name="Grigoriev I.V."/>
            <person name="Stajich J.E."/>
            <person name="Kennedy P.G."/>
        </authorList>
    </citation>
    <scope>NUCLEOTIDE SEQUENCE</scope>
    <source>
        <strain evidence="9">DOB743</strain>
    </source>
</reference>